<protein>
    <recommendedName>
        <fullName evidence="2">F-box domain-containing protein</fullName>
    </recommendedName>
</protein>
<feature type="domain" description="F-box" evidence="2">
    <location>
        <begin position="24"/>
        <end position="63"/>
    </location>
</feature>
<proteinExistence type="predicted"/>
<accession>A0A016UVJ1</accession>
<sequence>MKNEDRHGKGELNPHESECRCNPWNMLPLELKFEILQYLSLPTLRRFMFLSKDCLHAVSSMKIDAMSIHLDDNTFIGHRNDAVTVRVSRKIKTPYLSCFVTHFDLQFLSLENGGCFVAREVIEDRRKVIKVGTNYPQESRYSAALRAFAQFTKWVKATGLYVTMSPSDADVDRMHAIVPATRKFSCSTFGIETKSPALVRFFMQHLQPGCNLVINEYTQLDDDRPILERDFFDSDVAKRACSMNIHGMTEITDEQLLQLRAKTIFVASHRITSQAVNQIIWQWYEGERRICQMFFDGTKDLSEEVILSGFELDDFCSPEELLEIVSEMSQWRVRELSRPWVGLRSKAGLVIMVKVPASHDPDAILLYDVVLLLWLAAVYFPWRHGKACQTKKDALDVVITSAHHQSRLVFVWCKFSTERTHTPTIKHCHTY</sequence>
<dbReference type="Pfam" id="PF00646">
    <property type="entry name" value="F-box"/>
    <property type="match status" value="1"/>
</dbReference>
<dbReference type="InterPro" id="IPR036047">
    <property type="entry name" value="F-box-like_dom_sf"/>
</dbReference>
<gene>
    <name evidence="3" type="primary">Acey_s0024.g1082</name>
    <name evidence="3" type="ORF">Y032_0024g1082</name>
</gene>
<organism evidence="3 4">
    <name type="scientific">Ancylostoma ceylanicum</name>
    <dbReference type="NCBI Taxonomy" id="53326"/>
    <lineage>
        <taxon>Eukaryota</taxon>
        <taxon>Metazoa</taxon>
        <taxon>Ecdysozoa</taxon>
        <taxon>Nematoda</taxon>
        <taxon>Chromadorea</taxon>
        <taxon>Rhabditida</taxon>
        <taxon>Rhabditina</taxon>
        <taxon>Rhabditomorpha</taxon>
        <taxon>Strongyloidea</taxon>
        <taxon>Ancylostomatidae</taxon>
        <taxon>Ancylostomatinae</taxon>
        <taxon>Ancylostoma</taxon>
    </lineage>
</organism>
<evidence type="ECO:0000313" key="4">
    <source>
        <dbReference type="Proteomes" id="UP000024635"/>
    </source>
</evidence>
<reference evidence="4" key="1">
    <citation type="journal article" date="2015" name="Nat. Genet.">
        <title>The genome and transcriptome of the zoonotic hookworm Ancylostoma ceylanicum identify infection-specific gene families.</title>
        <authorList>
            <person name="Schwarz E.M."/>
            <person name="Hu Y."/>
            <person name="Antoshechkin I."/>
            <person name="Miller M.M."/>
            <person name="Sternberg P.W."/>
            <person name="Aroian R.V."/>
        </authorList>
    </citation>
    <scope>NUCLEOTIDE SEQUENCE</scope>
    <source>
        <strain evidence="4">HY135</strain>
    </source>
</reference>
<keyword evidence="4" id="KW-1185">Reference proteome</keyword>
<keyword evidence="1" id="KW-1133">Transmembrane helix</keyword>
<dbReference type="Proteomes" id="UP000024635">
    <property type="component" value="Unassembled WGS sequence"/>
</dbReference>
<feature type="transmembrane region" description="Helical" evidence="1">
    <location>
        <begin position="364"/>
        <end position="382"/>
    </location>
</feature>
<evidence type="ECO:0000313" key="3">
    <source>
        <dbReference type="EMBL" id="EYC19444.1"/>
    </source>
</evidence>
<keyword evidence="1" id="KW-0472">Membrane</keyword>
<dbReference type="OrthoDB" id="5801148at2759"/>
<dbReference type="AlphaFoldDB" id="A0A016UVJ1"/>
<name>A0A016UVJ1_9BILA</name>
<evidence type="ECO:0000259" key="2">
    <source>
        <dbReference type="Pfam" id="PF00646"/>
    </source>
</evidence>
<evidence type="ECO:0000256" key="1">
    <source>
        <dbReference type="SAM" id="Phobius"/>
    </source>
</evidence>
<dbReference type="InterPro" id="IPR001810">
    <property type="entry name" value="F-box_dom"/>
</dbReference>
<comment type="caution">
    <text evidence="3">The sequence shown here is derived from an EMBL/GenBank/DDBJ whole genome shotgun (WGS) entry which is preliminary data.</text>
</comment>
<dbReference type="EMBL" id="JARK01001360">
    <property type="protein sequence ID" value="EYC19444.1"/>
    <property type="molecule type" value="Genomic_DNA"/>
</dbReference>
<dbReference type="SUPFAM" id="SSF81383">
    <property type="entry name" value="F-box domain"/>
    <property type="match status" value="1"/>
</dbReference>
<keyword evidence="1" id="KW-0812">Transmembrane</keyword>